<dbReference type="AlphaFoldDB" id="A0A0V1HSF0"/>
<comment type="caution">
    <text evidence="1">The sequence shown here is derived from an EMBL/GenBank/DDBJ whole genome shotgun (WGS) entry which is preliminary data.</text>
</comment>
<proteinExistence type="predicted"/>
<sequence length="71" mass="8020">MAYYPKIRLSKGSLKLSTFPNQSSMTLFMSAYSNFHSAQGVSSFHVLRSSVKLFPHPQFFGKLNSTVTTVW</sequence>
<gene>
    <name evidence="1" type="ORF">T11_9804</name>
</gene>
<organism evidence="1 2">
    <name type="scientific">Trichinella zimbabwensis</name>
    <dbReference type="NCBI Taxonomy" id="268475"/>
    <lineage>
        <taxon>Eukaryota</taxon>
        <taxon>Metazoa</taxon>
        <taxon>Ecdysozoa</taxon>
        <taxon>Nematoda</taxon>
        <taxon>Enoplea</taxon>
        <taxon>Dorylaimia</taxon>
        <taxon>Trichinellida</taxon>
        <taxon>Trichinellidae</taxon>
        <taxon>Trichinella</taxon>
    </lineage>
</organism>
<evidence type="ECO:0000313" key="2">
    <source>
        <dbReference type="Proteomes" id="UP000055024"/>
    </source>
</evidence>
<dbReference type="EMBL" id="JYDP01000032">
    <property type="protein sequence ID" value="KRZ13449.1"/>
    <property type="molecule type" value="Genomic_DNA"/>
</dbReference>
<protein>
    <submittedName>
        <fullName evidence="1">Uncharacterized protein</fullName>
    </submittedName>
</protein>
<evidence type="ECO:0000313" key="1">
    <source>
        <dbReference type="EMBL" id="KRZ13449.1"/>
    </source>
</evidence>
<dbReference type="Proteomes" id="UP000055024">
    <property type="component" value="Unassembled WGS sequence"/>
</dbReference>
<keyword evidence="2" id="KW-1185">Reference proteome</keyword>
<accession>A0A0V1HSF0</accession>
<reference evidence="1 2" key="1">
    <citation type="submission" date="2015-01" db="EMBL/GenBank/DDBJ databases">
        <title>Evolution of Trichinella species and genotypes.</title>
        <authorList>
            <person name="Korhonen P.K."/>
            <person name="Edoardo P."/>
            <person name="Giuseppe L.R."/>
            <person name="Gasser R.B."/>
        </authorList>
    </citation>
    <scope>NUCLEOTIDE SEQUENCE [LARGE SCALE GENOMIC DNA]</scope>
    <source>
        <strain evidence="1">ISS1029</strain>
    </source>
</reference>
<name>A0A0V1HSF0_9BILA</name>